<dbReference type="PROSITE" id="PS00211">
    <property type="entry name" value="ABC_TRANSPORTER_1"/>
    <property type="match status" value="1"/>
</dbReference>
<keyword evidence="1" id="KW-0813">Transport</keyword>
<dbReference type="InterPro" id="IPR027417">
    <property type="entry name" value="P-loop_NTPase"/>
</dbReference>
<evidence type="ECO:0000256" key="2">
    <source>
        <dbReference type="ARBA" id="ARBA00022741"/>
    </source>
</evidence>
<feature type="region of interest" description="Disordered" evidence="4">
    <location>
        <begin position="1"/>
        <end position="20"/>
    </location>
</feature>
<evidence type="ECO:0000256" key="1">
    <source>
        <dbReference type="ARBA" id="ARBA00022448"/>
    </source>
</evidence>
<dbReference type="EMBL" id="BAAANO010000020">
    <property type="protein sequence ID" value="GAA2010449.1"/>
    <property type="molecule type" value="Genomic_DNA"/>
</dbReference>
<evidence type="ECO:0000256" key="3">
    <source>
        <dbReference type="ARBA" id="ARBA00022840"/>
    </source>
</evidence>
<feature type="compositionally biased region" description="Gly residues" evidence="4">
    <location>
        <begin position="54"/>
        <end position="75"/>
    </location>
</feature>
<dbReference type="PANTHER" id="PTHR42781">
    <property type="entry name" value="SPERMIDINE/PUTRESCINE IMPORT ATP-BINDING PROTEIN POTA"/>
    <property type="match status" value="1"/>
</dbReference>
<feature type="domain" description="ABC transporter" evidence="5">
    <location>
        <begin position="64"/>
        <end position="301"/>
    </location>
</feature>
<dbReference type="InterPro" id="IPR017871">
    <property type="entry name" value="ABC_transporter-like_CS"/>
</dbReference>
<dbReference type="PROSITE" id="PS50893">
    <property type="entry name" value="ABC_TRANSPORTER_2"/>
    <property type="match status" value="1"/>
</dbReference>
<comment type="caution">
    <text evidence="6">The sequence shown here is derived from an EMBL/GenBank/DDBJ whole genome shotgun (WGS) entry which is preliminary data.</text>
</comment>
<evidence type="ECO:0000259" key="5">
    <source>
        <dbReference type="PROSITE" id="PS50893"/>
    </source>
</evidence>
<keyword evidence="2" id="KW-0547">Nucleotide-binding</keyword>
<organism evidence="6 7">
    <name type="scientific">Brevibacterium samyangense</name>
    <dbReference type="NCBI Taxonomy" id="366888"/>
    <lineage>
        <taxon>Bacteria</taxon>
        <taxon>Bacillati</taxon>
        <taxon>Actinomycetota</taxon>
        <taxon>Actinomycetes</taxon>
        <taxon>Micrococcales</taxon>
        <taxon>Brevibacteriaceae</taxon>
        <taxon>Brevibacterium</taxon>
    </lineage>
</organism>
<gene>
    <name evidence="6" type="ORF">GCM10009755_21970</name>
</gene>
<keyword evidence="7" id="KW-1185">Reference proteome</keyword>
<reference evidence="7" key="1">
    <citation type="journal article" date="2019" name="Int. J. Syst. Evol. Microbiol.">
        <title>The Global Catalogue of Microorganisms (GCM) 10K type strain sequencing project: providing services to taxonomists for standard genome sequencing and annotation.</title>
        <authorList>
            <consortium name="The Broad Institute Genomics Platform"/>
            <consortium name="The Broad Institute Genome Sequencing Center for Infectious Disease"/>
            <person name="Wu L."/>
            <person name="Ma J."/>
        </authorList>
    </citation>
    <scope>NUCLEOTIDE SEQUENCE [LARGE SCALE GENOMIC DNA]</scope>
    <source>
        <strain evidence="7">JCM 14546</strain>
    </source>
</reference>
<name>A0ABP5EZM0_9MICO</name>
<dbReference type="Proteomes" id="UP001500755">
    <property type="component" value="Unassembled WGS sequence"/>
</dbReference>
<protein>
    <recommendedName>
        <fullName evidence="5">ABC transporter domain-containing protein</fullName>
    </recommendedName>
</protein>
<evidence type="ECO:0000256" key="4">
    <source>
        <dbReference type="SAM" id="MobiDB-lite"/>
    </source>
</evidence>
<dbReference type="InterPro" id="IPR003439">
    <property type="entry name" value="ABC_transporter-like_ATP-bd"/>
</dbReference>
<dbReference type="SUPFAM" id="SSF52540">
    <property type="entry name" value="P-loop containing nucleoside triphosphate hydrolases"/>
    <property type="match status" value="1"/>
</dbReference>
<evidence type="ECO:0000313" key="6">
    <source>
        <dbReference type="EMBL" id="GAA2010449.1"/>
    </source>
</evidence>
<dbReference type="Gene3D" id="3.40.50.300">
    <property type="entry name" value="P-loop containing nucleotide triphosphate hydrolases"/>
    <property type="match status" value="1"/>
</dbReference>
<keyword evidence="3" id="KW-0067">ATP-binding</keyword>
<dbReference type="PANTHER" id="PTHR42781:SF4">
    <property type="entry name" value="SPERMIDINE_PUTRESCINE IMPORT ATP-BINDING PROTEIN POTA"/>
    <property type="match status" value="1"/>
</dbReference>
<dbReference type="SMART" id="SM00382">
    <property type="entry name" value="AAA"/>
    <property type="match status" value="1"/>
</dbReference>
<sequence length="468" mass="47323">MTIPQSPAAQVRPAGAHTGSPAIALDEVTVRYPGGGASAASGGRRGGRGPEARGAGGGPRGGGARGGGRGHTGAASGSGAGLFAIDLQVEDGEFLAIVGPSGSGKTTLLRTVAGFIVPQEGTVTIGGRAVAGPAGFVPPEGRGLGMVFQDHAVWPHMSVGRNIEHPLRLAKVPAAERRARVEAVLDTVGLPGFAGRRPASLSGGQRQRVALARALVAGPRALLLDEALSSLDEPLRARLRSELRALTVRDGLTALHVTHDRAEALAIADRVAVLDHGRIAQIGTPRELLDAPASPFVAQFLQDARVFDARVDGAEVRVRLGGGGASGVGAFSDVGDAAGGDAVPEVRVPLERFTRHAGRADAGSSMPTRSIVEGTTAGDSAHDGSDSARPAGGGTTAKLALGPGDLELVPAGASAAFTGTVEAVLFGSEAWTVEVECGGEVFHLRHRGDRPIEGETVGIAVRSGHLYG</sequence>
<dbReference type="InterPro" id="IPR050093">
    <property type="entry name" value="ABC_SmlMolc_Importer"/>
</dbReference>
<dbReference type="InterPro" id="IPR003593">
    <property type="entry name" value="AAA+_ATPase"/>
</dbReference>
<evidence type="ECO:0000313" key="7">
    <source>
        <dbReference type="Proteomes" id="UP001500755"/>
    </source>
</evidence>
<feature type="region of interest" description="Disordered" evidence="4">
    <location>
        <begin position="357"/>
        <end position="397"/>
    </location>
</feature>
<dbReference type="Pfam" id="PF00005">
    <property type="entry name" value="ABC_tran"/>
    <property type="match status" value="1"/>
</dbReference>
<feature type="region of interest" description="Disordered" evidence="4">
    <location>
        <begin position="35"/>
        <end position="75"/>
    </location>
</feature>
<proteinExistence type="predicted"/>
<dbReference type="RefSeq" id="WP_344309664.1">
    <property type="nucleotide sequence ID" value="NZ_BAAANO010000020.1"/>
</dbReference>
<accession>A0ABP5EZM0</accession>